<evidence type="ECO:0000313" key="3">
    <source>
        <dbReference type="Proteomes" id="UP001596989"/>
    </source>
</evidence>
<dbReference type="Proteomes" id="UP001596989">
    <property type="component" value="Unassembled WGS sequence"/>
</dbReference>
<gene>
    <name evidence="2" type="ORF">ACFQ2I_01190</name>
</gene>
<sequence length="316" mass="33326">MSGKIAIGIDIGGTNIKAGAVNDKGEVVVRATLPTEAQRGGEALLARIVAISNELISSTEAKGFKCIGVGIGSAGQIDVKNGAVAGATSNLPGWAGIQVVSRLQEQINLPVVLDNDANALAYGEAWVGAGKGWRDFVCITLGTGIGGCFIHEGQPYHGHSGFAGEFGHHVIKYGGRSCNCGRSGCWEQYASVTALMKMVNEQAGDRLEEFPSAEVVFAKARNGDEFALRMVENYAEYIAAGLSNFIHIFNPNGIVIGGAVTAQGDFLFDRILHFVERSVMRVYNDEKNPIQILPALLGEDAGIVGSAAPLYSSVIR</sequence>
<dbReference type="CDD" id="cd24068">
    <property type="entry name" value="ASKHA_NBD_ROK_FnNanK-like"/>
    <property type="match status" value="1"/>
</dbReference>
<keyword evidence="3" id="KW-1185">Reference proteome</keyword>
<dbReference type="InterPro" id="IPR000600">
    <property type="entry name" value="ROK"/>
</dbReference>
<dbReference type="RefSeq" id="WP_377561625.1">
    <property type="nucleotide sequence ID" value="NZ_JBHTJZ010000004.1"/>
</dbReference>
<dbReference type="Pfam" id="PF00480">
    <property type="entry name" value="ROK"/>
    <property type="match status" value="1"/>
</dbReference>
<evidence type="ECO:0000313" key="2">
    <source>
        <dbReference type="EMBL" id="MFD0957995.1"/>
    </source>
</evidence>
<dbReference type="PANTHER" id="PTHR18964">
    <property type="entry name" value="ROK (REPRESSOR, ORF, KINASE) FAMILY"/>
    <property type="match status" value="1"/>
</dbReference>
<dbReference type="InterPro" id="IPR043129">
    <property type="entry name" value="ATPase_NBD"/>
</dbReference>
<name>A0ABW3HKK1_9BACL</name>
<dbReference type="PANTHER" id="PTHR18964:SF149">
    <property type="entry name" value="BIFUNCTIONAL UDP-N-ACETYLGLUCOSAMINE 2-EPIMERASE_N-ACETYLMANNOSAMINE KINASE"/>
    <property type="match status" value="1"/>
</dbReference>
<evidence type="ECO:0000256" key="1">
    <source>
        <dbReference type="ARBA" id="ARBA00006479"/>
    </source>
</evidence>
<dbReference type="SUPFAM" id="SSF53067">
    <property type="entry name" value="Actin-like ATPase domain"/>
    <property type="match status" value="1"/>
</dbReference>
<protein>
    <submittedName>
        <fullName evidence="2">ROK family protein</fullName>
    </submittedName>
</protein>
<dbReference type="EMBL" id="JBHTJZ010000004">
    <property type="protein sequence ID" value="MFD0957995.1"/>
    <property type="molecule type" value="Genomic_DNA"/>
</dbReference>
<comment type="caution">
    <text evidence="2">The sequence shown here is derived from an EMBL/GenBank/DDBJ whole genome shotgun (WGS) entry which is preliminary data.</text>
</comment>
<comment type="similarity">
    <text evidence="1">Belongs to the ROK (NagC/XylR) family.</text>
</comment>
<accession>A0ABW3HKK1</accession>
<organism evidence="2 3">
    <name type="scientific">Paenibacillus chungangensis</name>
    <dbReference type="NCBI Taxonomy" id="696535"/>
    <lineage>
        <taxon>Bacteria</taxon>
        <taxon>Bacillati</taxon>
        <taxon>Bacillota</taxon>
        <taxon>Bacilli</taxon>
        <taxon>Bacillales</taxon>
        <taxon>Paenibacillaceae</taxon>
        <taxon>Paenibacillus</taxon>
    </lineage>
</organism>
<proteinExistence type="inferred from homology"/>
<dbReference type="Gene3D" id="3.30.420.40">
    <property type="match status" value="2"/>
</dbReference>
<reference evidence="3" key="1">
    <citation type="journal article" date="2019" name="Int. J. Syst. Evol. Microbiol.">
        <title>The Global Catalogue of Microorganisms (GCM) 10K type strain sequencing project: providing services to taxonomists for standard genome sequencing and annotation.</title>
        <authorList>
            <consortium name="The Broad Institute Genomics Platform"/>
            <consortium name="The Broad Institute Genome Sequencing Center for Infectious Disease"/>
            <person name="Wu L."/>
            <person name="Ma J."/>
        </authorList>
    </citation>
    <scope>NUCLEOTIDE SEQUENCE [LARGE SCALE GENOMIC DNA]</scope>
    <source>
        <strain evidence="3">CCUG 59129</strain>
    </source>
</reference>